<keyword evidence="10 15" id="KW-0472">Membrane</keyword>
<feature type="transmembrane region" description="Helical" evidence="15">
    <location>
        <begin position="166"/>
        <end position="186"/>
    </location>
</feature>
<accession>A0A8C2Q2H5</accession>
<dbReference type="GO" id="GO:0030497">
    <property type="term" value="P:fatty acid elongation"/>
    <property type="evidence" value="ECO:0007669"/>
    <property type="project" value="TreeGrafter"/>
</dbReference>
<evidence type="ECO:0000256" key="11">
    <source>
        <dbReference type="ARBA" id="ARBA00023160"/>
    </source>
</evidence>
<dbReference type="GO" id="GO:0005789">
    <property type="term" value="C:endoplasmic reticulum membrane"/>
    <property type="evidence" value="ECO:0007669"/>
    <property type="project" value="UniProtKB-SubCell"/>
</dbReference>
<dbReference type="Pfam" id="PF04387">
    <property type="entry name" value="PTPLA"/>
    <property type="match status" value="1"/>
</dbReference>
<evidence type="ECO:0000256" key="4">
    <source>
        <dbReference type="ARBA" id="ARBA00013122"/>
    </source>
</evidence>
<dbReference type="InterPro" id="IPR007482">
    <property type="entry name" value="Tyr_Pase-like_PTPLA"/>
</dbReference>
<proteinExistence type="inferred from homology"/>
<keyword evidence="15" id="KW-0256">Endoplasmic reticulum</keyword>
<evidence type="ECO:0000256" key="3">
    <source>
        <dbReference type="ARBA" id="ARBA00007811"/>
    </source>
</evidence>
<evidence type="ECO:0000256" key="13">
    <source>
        <dbReference type="ARBA" id="ARBA00023688"/>
    </source>
</evidence>
<comment type="function">
    <text evidence="15">Catalyzes the third of the four reactions of the long-chain fatty acids elongation cycle. This endoplasmic reticulum-bound enzymatic process, allows the addition of two carbons to the chain of long- and very long-chain fatty acids/VLCFAs per cycle. This enzyme catalyzes the dehydration of the 3-hydroxyacyl-CoA intermediate into trans-2,3-enoyl-CoA, within each cycle of fatty acid elongation. Thereby, it participates to the production of VLCFAs of different chain lengths that are involved in multiple biological processes as precursors of membrane lipids and lipid mediators.</text>
</comment>
<dbReference type="UniPathway" id="UPA00094"/>
<evidence type="ECO:0000256" key="14">
    <source>
        <dbReference type="ARBA" id="ARBA00023727"/>
    </source>
</evidence>
<name>A0A8C2Q2H5_CYPCA</name>
<keyword evidence="12 15" id="KW-0456">Lyase</keyword>
<evidence type="ECO:0000256" key="9">
    <source>
        <dbReference type="ARBA" id="ARBA00023098"/>
    </source>
</evidence>
<evidence type="ECO:0000256" key="10">
    <source>
        <dbReference type="ARBA" id="ARBA00023136"/>
    </source>
</evidence>
<comment type="catalytic activity">
    <reaction evidence="14">
        <text>a very-long-chain (3R)-3-hydroxyacyl-CoA = a very-long-chain (2E)-enoyl-CoA + H2O</text>
        <dbReference type="Rhea" id="RHEA:45812"/>
        <dbReference type="ChEBI" id="CHEBI:15377"/>
        <dbReference type="ChEBI" id="CHEBI:83728"/>
        <dbReference type="ChEBI" id="CHEBI:85440"/>
        <dbReference type="EC" id="4.2.1.134"/>
    </reaction>
    <physiologicalReaction direction="left-to-right" evidence="14">
        <dbReference type="Rhea" id="RHEA:45813"/>
    </physiologicalReaction>
</comment>
<dbReference type="Ensembl" id="ENSCCRT00020110210.1">
    <property type="protein sequence ID" value="ENSCCRP00020100807.1"/>
    <property type="gene ID" value="ENSCCRG00020046292.1"/>
</dbReference>
<dbReference type="PANTHER" id="PTHR11035:SF22">
    <property type="entry name" value="VERY-LONG-CHAIN (3R)-3-HYDROXYACYL-COA DEHYDRATASE 1"/>
    <property type="match status" value="1"/>
</dbReference>
<evidence type="ECO:0000256" key="5">
    <source>
        <dbReference type="ARBA" id="ARBA00022516"/>
    </source>
</evidence>
<evidence type="ECO:0000256" key="8">
    <source>
        <dbReference type="ARBA" id="ARBA00022989"/>
    </source>
</evidence>
<feature type="transmembrane region" description="Helical" evidence="15">
    <location>
        <begin position="32"/>
        <end position="55"/>
    </location>
</feature>
<keyword evidence="9 15" id="KW-0443">Lipid metabolism</keyword>
<keyword evidence="7 15" id="KW-0276">Fatty acid metabolism</keyword>
<dbReference type="AlphaFoldDB" id="A0A8C2Q2H5"/>
<keyword evidence="5 15" id="KW-0444">Lipid biosynthesis</keyword>
<keyword evidence="11 15" id="KW-0275">Fatty acid biosynthesis</keyword>
<evidence type="ECO:0000256" key="7">
    <source>
        <dbReference type="ARBA" id="ARBA00022832"/>
    </source>
</evidence>
<dbReference type="EC" id="4.2.1.134" evidence="4 15"/>
<comment type="caution">
    <text evidence="15">Lacks conserved residue(s) required for the propagation of feature annotation.</text>
</comment>
<dbReference type="GO" id="GO:0030148">
    <property type="term" value="P:sphingolipid biosynthetic process"/>
    <property type="evidence" value="ECO:0007669"/>
    <property type="project" value="TreeGrafter"/>
</dbReference>
<evidence type="ECO:0000313" key="17">
    <source>
        <dbReference type="Proteomes" id="UP000694701"/>
    </source>
</evidence>
<dbReference type="GO" id="GO:0102158">
    <property type="term" value="F:very-long-chain (3R)-3-hydroxyacyl-CoA dehydratase activity"/>
    <property type="evidence" value="ECO:0007669"/>
    <property type="project" value="UniProtKB-EC"/>
</dbReference>
<keyword evidence="6 15" id="KW-0812">Transmembrane</keyword>
<sequence length="232" mass="26936">MASGEEDGTVEEKETNNKKRTKGAIATAWLTFYNIAMTAGYLWLVLAVAMVRYYLQKGTHKGLYRNIARTLKFFQTFALLEISRYYFWCAKGIVRTSVIVTGVQVCSRIFMVWFVTNSIRQVSESVILFVVVWTITEITRYSFYTFNLLNHLPYFIKWARYKSELHGLVSLVYSAWCGFNMSYFFAVHFSTKSISTSAAHLKMQHIPAIFHQYNSPLSHTAINHYQYCNIVI</sequence>
<evidence type="ECO:0000256" key="6">
    <source>
        <dbReference type="ARBA" id="ARBA00022692"/>
    </source>
</evidence>
<evidence type="ECO:0000256" key="2">
    <source>
        <dbReference type="ARBA" id="ARBA00005194"/>
    </source>
</evidence>
<comment type="similarity">
    <text evidence="3 15">Belongs to the very long-chain fatty acids dehydratase HACD family.</text>
</comment>
<feature type="transmembrane region" description="Helical" evidence="15">
    <location>
        <begin position="93"/>
        <end position="114"/>
    </location>
</feature>
<evidence type="ECO:0000256" key="15">
    <source>
        <dbReference type="RuleBase" id="RU363109"/>
    </source>
</evidence>
<organism evidence="16 17">
    <name type="scientific">Cyprinus carpio</name>
    <name type="common">Common carp</name>
    <dbReference type="NCBI Taxonomy" id="7962"/>
    <lineage>
        <taxon>Eukaryota</taxon>
        <taxon>Metazoa</taxon>
        <taxon>Chordata</taxon>
        <taxon>Craniata</taxon>
        <taxon>Vertebrata</taxon>
        <taxon>Euteleostomi</taxon>
        <taxon>Actinopterygii</taxon>
        <taxon>Neopterygii</taxon>
        <taxon>Teleostei</taxon>
        <taxon>Ostariophysi</taxon>
        <taxon>Cypriniformes</taxon>
        <taxon>Cyprinidae</taxon>
        <taxon>Cyprininae</taxon>
        <taxon>Cyprinus</taxon>
    </lineage>
</organism>
<dbReference type="GO" id="GO:0042761">
    <property type="term" value="P:very long-chain fatty acid biosynthetic process"/>
    <property type="evidence" value="ECO:0007669"/>
    <property type="project" value="TreeGrafter"/>
</dbReference>
<feature type="transmembrane region" description="Helical" evidence="15">
    <location>
        <begin position="126"/>
        <end position="146"/>
    </location>
</feature>
<comment type="subcellular location">
    <subcellularLocation>
        <location evidence="15">Endoplasmic reticulum membrane</location>
        <topology evidence="15">Multi-pass membrane protein</topology>
    </subcellularLocation>
    <subcellularLocation>
        <location evidence="1">Membrane</location>
        <topology evidence="1">Multi-pass membrane protein</topology>
    </subcellularLocation>
</comment>
<dbReference type="Proteomes" id="UP000694701">
    <property type="component" value="Unplaced"/>
</dbReference>
<dbReference type="PANTHER" id="PTHR11035">
    <property type="entry name" value="VERY-LONG-CHAIN (3R)-3-HYDROXYACYL-COA DEHYDRATASE"/>
    <property type="match status" value="1"/>
</dbReference>
<comment type="catalytic activity">
    <reaction evidence="13">
        <text>(3R)-hydroxyhexadecanoyl-CoA = (2E)-hexadecenoyl-CoA + H2O</text>
        <dbReference type="Rhea" id="RHEA:39159"/>
        <dbReference type="ChEBI" id="CHEBI:15377"/>
        <dbReference type="ChEBI" id="CHEBI:61526"/>
        <dbReference type="ChEBI" id="CHEBI:74278"/>
    </reaction>
    <physiologicalReaction direction="left-to-right" evidence="13">
        <dbReference type="Rhea" id="RHEA:39160"/>
    </physiologicalReaction>
</comment>
<evidence type="ECO:0000313" key="16">
    <source>
        <dbReference type="Ensembl" id="ENSCCRP00020100807.1"/>
    </source>
</evidence>
<reference evidence="16" key="1">
    <citation type="submission" date="2025-08" db="UniProtKB">
        <authorList>
            <consortium name="Ensembl"/>
        </authorList>
    </citation>
    <scope>IDENTIFICATION</scope>
</reference>
<keyword evidence="8 15" id="KW-1133">Transmembrane helix</keyword>
<protein>
    <recommendedName>
        <fullName evidence="4 15">Very-long-chain (3R)-3-hydroxyacyl-CoA dehydratase</fullName>
        <ecNumber evidence="4 15">4.2.1.134</ecNumber>
    </recommendedName>
</protein>
<comment type="pathway">
    <text evidence="2 15">Lipid metabolism; fatty acid biosynthesis.</text>
</comment>
<evidence type="ECO:0000256" key="1">
    <source>
        <dbReference type="ARBA" id="ARBA00004141"/>
    </source>
</evidence>
<evidence type="ECO:0000256" key="12">
    <source>
        <dbReference type="ARBA" id="ARBA00023239"/>
    </source>
</evidence>